<evidence type="ECO:0000259" key="11">
    <source>
        <dbReference type="PROSITE" id="PS51344"/>
    </source>
</evidence>
<evidence type="ECO:0000256" key="1">
    <source>
        <dbReference type="ARBA" id="ARBA00004123"/>
    </source>
</evidence>
<dbReference type="InterPro" id="IPR017919">
    <property type="entry name" value="TFIIE/TFIIEa_HTH"/>
</dbReference>
<dbReference type="InParanoid" id="A0A409X7Z4"/>
<accession>A0A409X7Z4</accession>
<dbReference type="GO" id="GO:0005666">
    <property type="term" value="C:RNA polymerase III complex"/>
    <property type="evidence" value="ECO:0007669"/>
    <property type="project" value="UniProtKB-UniRule"/>
</dbReference>
<dbReference type="Pfam" id="PF08221">
    <property type="entry name" value="HTH_9"/>
    <property type="match status" value="1"/>
</dbReference>
<evidence type="ECO:0000256" key="8">
    <source>
        <dbReference type="ARBA" id="ARBA00025127"/>
    </source>
</evidence>
<keyword evidence="13" id="KW-1185">Reference proteome</keyword>
<dbReference type="AlphaFoldDB" id="A0A409X7Z4"/>
<sequence>MADTHTRNLCVEIIHSQFGPLTSKLASVLLNRGRLSLIQLARFADLKPRTTRACVLVLVQQNILWHTKGDDGTEMFEVNVDDCIMRLRFGKFVWLTDKIFGKEAADIVRVILDHGKLKPPDIMIQLSVYEPKSTSFSLVIEIIQQPTSLEIKQYSSALHKLVSGTYLKPSTILSHLSPRDKCIQYEAEEKRKIVGFPTAKELREAKDVAQARLKREEEEAEQVGLKRKAKDQPGPRSNKRKTSEDEDVVNDDAYFRVNYARFGIHIRNAMIEQAAKDRFNLGASIVIQAALKATENSQVDLSDCRSPPTSVSNIAVHIPEDADLASGLVYPSKNVPNLTCVKDYLGMLASADNPTPEGRASSFVSYSSSKIQVEFEIIGRRLRQEIVEAVARDKHGPEGVRILRLLSTTGKMDEKQISKIVMIAPKDVRPLLVALSTDSLISTQEVPKSADRNPARTFYLWYVDLQKAYQVILGNVYKTLFNIAARRRSERENSEVSVVLQKRERSDVSQDESLLTRLEREILKEWELKEEKLTILEMRVEEVVFLLKDLGSYKQEP</sequence>
<dbReference type="Pfam" id="PF22536">
    <property type="entry name" value="WHD_POLR3C"/>
    <property type="match status" value="1"/>
</dbReference>
<dbReference type="STRING" id="93625.A0A409X7Z4"/>
<dbReference type="EMBL" id="NHYD01002412">
    <property type="protein sequence ID" value="PPQ86886.1"/>
    <property type="molecule type" value="Genomic_DNA"/>
</dbReference>
<comment type="function">
    <text evidence="8 9">DNA-dependent RNA polymerase catalyzes the transcription of DNA into RNA using the four ribonucleoside triphosphates as substrates. Specific core component of RNA polymerase III which synthesizes small RNAs, such as 5S rRNA and tRNAs.</text>
</comment>
<evidence type="ECO:0000256" key="6">
    <source>
        <dbReference type="ARBA" id="ARBA00023163"/>
    </source>
</evidence>
<dbReference type="GO" id="GO:0006351">
    <property type="term" value="P:DNA-templated transcription"/>
    <property type="evidence" value="ECO:0007669"/>
    <property type="project" value="InterPro"/>
</dbReference>
<dbReference type="PANTHER" id="PTHR12949">
    <property type="entry name" value="RNA POLYMERASE III DNA DIRECTED -RELATED"/>
    <property type="match status" value="1"/>
</dbReference>
<evidence type="ECO:0000313" key="13">
    <source>
        <dbReference type="Proteomes" id="UP000283269"/>
    </source>
</evidence>
<name>A0A409X7Z4_PSICY</name>
<dbReference type="InterPro" id="IPR039748">
    <property type="entry name" value="RPC3"/>
</dbReference>
<keyword evidence="5 9" id="KW-0240">DNA-directed RNA polymerase</keyword>
<evidence type="ECO:0000256" key="7">
    <source>
        <dbReference type="ARBA" id="ARBA00023242"/>
    </source>
</evidence>
<reference evidence="12 13" key="1">
    <citation type="journal article" date="2018" name="Evol. Lett.">
        <title>Horizontal gene cluster transfer increased hallucinogenic mushroom diversity.</title>
        <authorList>
            <person name="Reynolds H.T."/>
            <person name="Vijayakumar V."/>
            <person name="Gluck-Thaler E."/>
            <person name="Korotkin H.B."/>
            <person name="Matheny P.B."/>
            <person name="Slot J.C."/>
        </authorList>
    </citation>
    <scope>NUCLEOTIDE SEQUENCE [LARGE SCALE GENOMIC DNA]</scope>
    <source>
        <strain evidence="12 13">2631</strain>
    </source>
</reference>
<gene>
    <name evidence="12" type="ORF">CVT25_012605</name>
</gene>
<keyword evidence="7 9" id="KW-0539">Nucleus</keyword>
<dbReference type="SUPFAM" id="SSF46785">
    <property type="entry name" value="Winged helix' DNA-binding domain"/>
    <property type="match status" value="1"/>
</dbReference>
<dbReference type="PROSITE" id="PS51344">
    <property type="entry name" value="HTH_TFE_IIE"/>
    <property type="match status" value="1"/>
</dbReference>
<dbReference type="InterPro" id="IPR013197">
    <property type="entry name" value="RNA_pol_III_RPC82-rel_HTH"/>
</dbReference>
<dbReference type="Gene3D" id="1.10.10.10">
    <property type="entry name" value="Winged helix-like DNA-binding domain superfamily/Winged helix DNA-binding domain"/>
    <property type="match status" value="4"/>
</dbReference>
<keyword evidence="6 9" id="KW-0804">Transcription</keyword>
<comment type="similarity">
    <text evidence="2 9">Belongs to the RNA polymerase beta chain family.</text>
</comment>
<evidence type="ECO:0000256" key="10">
    <source>
        <dbReference type="SAM" id="MobiDB-lite"/>
    </source>
</evidence>
<comment type="subcellular location">
    <subcellularLocation>
        <location evidence="1 9">Nucleus</location>
    </subcellularLocation>
</comment>
<evidence type="ECO:0000313" key="12">
    <source>
        <dbReference type="EMBL" id="PPQ86886.1"/>
    </source>
</evidence>
<evidence type="ECO:0000256" key="2">
    <source>
        <dbReference type="ARBA" id="ARBA00006835"/>
    </source>
</evidence>
<dbReference type="FunCoup" id="A0A409X7Z4">
    <property type="interactions" value="691"/>
</dbReference>
<evidence type="ECO:0000256" key="3">
    <source>
        <dbReference type="ARBA" id="ARBA00011206"/>
    </source>
</evidence>
<evidence type="ECO:0000256" key="4">
    <source>
        <dbReference type="ARBA" id="ARBA00016689"/>
    </source>
</evidence>
<evidence type="ECO:0000256" key="9">
    <source>
        <dbReference type="RuleBase" id="RU367076"/>
    </source>
</evidence>
<dbReference type="OrthoDB" id="272392at2759"/>
<organism evidence="12 13">
    <name type="scientific">Psilocybe cyanescens</name>
    <dbReference type="NCBI Taxonomy" id="93625"/>
    <lineage>
        <taxon>Eukaryota</taxon>
        <taxon>Fungi</taxon>
        <taxon>Dikarya</taxon>
        <taxon>Basidiomycota</taxon>
        <taxon>Agaricomycotina</taxon>
        <taxon>Agaricomycetes</taxon>
        <taxon>Agaricomycetidae</taxon>
        <taxon>Agaricales</taxon>
        <taxon>Agaricineae</taxon>
        <taxon>Strophariaceae</taxon>
        <taxon>Psilocybe</taxon>
    </lineage>
</organism>
<dbReference type="GO" id="GO:0003697">
    <property type="term" value="F:single-stranded DNA binding"/>
    <property type="evidence" value="ECO:0007669"/>
    <property type="project" value="UniProtKB-UniRule"/>
</dbReference>
<proteinExistence type="inferred from homology"/>
<protein>
    <recommendedName>
        <fullName evidence="4 9">DNA-directed RNA polymerase III subunit RPC3</fullName>
        <shortName evidence="9">RNA polymerase III subunit C3</shortName>
    </recommendedName>
</protein>
<dbReference type="PANTHER" id="PTHR12949:SF0">
    <property type="entry name" value="DNA-DIRECTED RNA POLYMERASE III SUBUNIT RPC3"/>
    <property type="match status" value="1"/>
</dbReference>
<evidence type="ECO:0000256" key="5">
    <source>
        <dbReference type="ARBA" id="ARBA00022478"/>
    </source>
</evidence>
<dbReference type="Proteomes" id="UP000283269">
    <property type="component" value="Unassembled WGS sequence"/>
</dbReference>
<dbReference type="InterPro" id="IPR055207">
    <property type="entry name" value="POLR3C_WHD"/>
</dbReference>
<dbReference type="Pfam" id="PF05645">
    <property type="entry name" value="RNA_pol_Rpc82"/>
    <property type="match status" value="1"/>
</dbReference>
<feature type="domain" description="HTH TFE/IIEalpha-type" evidence="11">
    <location>
        <begin position="383"/>
        <end position="469"/>
    </location>
</feature>
<comment type="subunit">
    <text evidence="3 9">Component of the RNA polymerase III (Pol III) complex consisting of 17 subunits.</text>
</comment>
<comment type="caution">
    <text evidence="12">The sequence shown here is derived from an EMBL/GenBank/DDBJ whole genome shotgun (WGS) entry which is preliminary data.</text>
</comment>
<feature type="region of interest" description="Disordered" evidence="10">
    <location>
        <begin position="212"/>
        <end position="246"/>
    </location>
</feature>
<dbReference type="InterPro" id="IPR036390">
    <property type="entry name" value="WH_DNA-bd_sf"/>
</dbReference>
<dbReference type="InterPro" id="IPR036388">
    <property type="entry name" value="WH-like_DNA-bd_sf"/>
</dbReference>
<dbReference type="InterPro" id="IPR008806">
    <property type="entry name" value="RNA_pol_III_Rpc82_C"/>
</dbReference>